<sequence length="50" mass="5660">MTLEQQVGVVTKDNVVSKSSENQSKFFKVEAGAIFIAPAKVMPLRRFYRI</sequence>
<accession>A0A760BVF6</accession>
<proteinExistence type="predicted"/>
<evidence type="ECO:0000313" key="1">
    <source>
        <dbReference type="EMBL" id="HAG2293854.1"/>
    </source>
</evidence>
<organism evidence="1">
    <name type="scientific">Salmonella enterica</name>
    <name type="common">Salmonella choleraesuis</name>
    <dbReference type="NCBI Taxonomy" id="28901"/>
    <lineage>
        <taxon>Bacteria</taxon>
        <taxon>Pseudomonadati</taxon>
        <taxon>Pseudomonadota</taxon>
        <taxon>Gammaproteobacteria</taxon>
        <taxon>Enterobacterales</taxon>
        <taxon>Enterobacteriaceae</taxon>
        <taxon>Salmonella</taxon>
    </lineage>
</organism>
<gene>
    <name evidence="1" type="ORF">G8V35_003874</name>
</gene>
<protein>
    <submittedName>
        <fullName evidence="1">Uncharacterized protein</fullName>
    </submittedName>
</protein>
<reference evidence="1" key="2">
    <citation type="submission" date="2020-02" db="EMBL/GenBank/DDBJ databases">
        <authorList>
            <consortium name="NCBI Pathogen Detection Project"/>
        </authorList>
    </citation>
    <scope>NUCLEOTIDE SEQUENCE</scope>
    <source>
        <strain evidence="1">MA.1090801643</strain>
    </source>
</reference>
<comment type="caution">
    <text evidence="1">The sequence shown here is derived from an EMBL/GenBank/DDBJ whole genome shotgun (WGS) entry which is preliminary data.</text>
</comment>
<dbReference type="AlphaFoldDB" id="A0A760BVF6"/>
<dbReference type="EMBL" id="DAAXRR010000021">
    <property type="protein sequence ID" value="HAG2293854.1"/>
    <property type="molecule type" value="Genomic_DNA"/>
</dbReference>
<name>A0A760BVF6_SALER</name>
<reference evidence="1" key="1">
    <citation type="journal article" date="2018" name="Genome Biol.">
        <title>SKESA: strategic k-mer extension for scrupulous assemblies.</title>
        <authorList>
            <person name="Souvorov A."/>
            <person name="Agarwala R."/>
            <person name="Lipman D.J."/>
        </authorList>
    </citation>
    <scope>NUCLEOTIDE SEQUENCE</scope>
    <source>
        <strain evidence="1">MA.1090801643</strain>
    </source>
</reference>